<feature type="region of interest" description="Disordered" evidence="8">
    <location>
        <begin position="86"/>
        <end position="108"/>
    </location>
</feature>
<dbReference type="InterPro" id="IPR036964">
    <property type="entry name" value="RASGEF_cat_dom_sf"/>
</dbReference>
<evidence type="ECO:0000259" key="9">
    <source>
        <dbReference type="PROSITE" id="PS50003"/>
    </source>
</evidence>
<keyword evidence="4" id="KW-0808">Transferase</keyword>
<comment type="similarity">
    <text evidence="2">Belongs to the glycosyltransferase 92 family.</text>
</comment>
<evidence type="ECO:0000256" key="4">
    <source>
        <dbReference type="ARBA" id="ARBA00022679"/>
    </source>
</evidence>
<dbReference type="CDD" id="cd13310">
    <property type="entry name" value="PH_RalGPS1_2"/>
    <property type="match status" value="1"/>
</dbReference>
<evidence type="ECO:0000256" key="6">
    <source>
        <dbReference type="ARBA" id="ARBA00022989"/>
    </source>
</evidence>
<evidence type="ECO:0000313" key="11">
    <source>
        <dbReference type="Proteomes" id="UP000198323"/>
    </source>
</evidence>
<dbReference type="GO" id="GO:0007264">
    <property type="term" value="P:small GTPase-mediated signal transduction"/>
    <property type="evidence" value="ECO:0007669"/>
    <property type="project" value="InterPro"/>
</dbReference>
<comment type="subcellular location">
    <subcellularLocation>
        <location evidence="1">Membrane</location>
        <topology evidence="1">Single-pass membrane protein</topology>
    </subcellularLocation>
</comment>
<comment type="caution">
    <text evidence="10">The sequence shown here is derived from an EMBL/GenBank/DDBJ whole genome shotgun (WGS) entry which is preliminary data.</text>
</comment>
<evidence type="ECO:0000256" key="5">
    <source>
        <dbReference type="ARBA" id="ARBA00022692"/>
    </source>
</evidence>
<protein>
    <recommendedName>
        <fullName evidence="9">PH domain-containing protein</fullName>
    </recommendedName>
</protein>
<dbReference type="Proteomes" id="UP000198323">
    <property type="component" value="Unassembled WGS sequence"/>
</dbReference>
<name>A0A226NHD4_CALSU</name>
<dbReference type="PANTHER" id="PTHR21461:SF69">
    <property type="entry name" value="GLYCOSYLTRANSFERASE FAMILY 92 PROTEIN"/>
    <property type="match status" value="1"/>
</dbReference>
<dbReference type="FunFam" id="2.30.29.30:FF:000152">
    <property type="entry name" value="ras-specific guanine nucleotide-releasing factor RalGPS1 isoform X1"/>
    <property type="match status" value="1"/>
</dbReference>
<dbReference type="InterPro" id="IPR008166">
    <property type="entry name" value="Glyco_transf_92"/>
</dbReference>
<dbReference type="GO" id="GO:0016020">
    <property type="term" value="C:membrane"/>
    <property type="evidence" value="ECO:0007669"/>
    <property type="project" value="UniProtKB-SubCell"/>
</dbReference>
<organism evidence="10 11">
    <name type="scientific">Callipepla squamata</name>
    <name type="common">Scaled quail</name>
    <dbReference type="NCBI Taxonomy" id="9009"/>
    <lineage>
        <taxon>Eukaryota</taxon>
        <taxon>Metazoa</taxon>
        <taxon>Chordata</taxon>
        <taxon>Craniata</taxon>
        <taxon>Vertebrata</taxon>
        <taxon>Euteleostomi</taxon>
        <taxon>Archelosauria</taxon>
        <taxon>Archosauria</taxon>
        <taxon>Dinosauria</taxon>
        <taxon>Saurischia</taxon>
        <taxon>Theropoda</taxon>
        <taxon>Coelurosauria</taxon>
        <taxon>Aves</taxon>
        <taxon>Neognathae</taxon>
        <taxon>Galloanserae</taxon>
        <taxon>Galliformes</taxon>
        <taxon>Odontophoridae</taxon>
        <taxon>Callipepla</taxon>
    </lineage>
</organism>
<dbReference type="GO" id="GO:0005085">
    <property type="term" value="F:guanyl-nucleotide exchange factor activity"/>
    <property type="evidence" value="ECO:0007669"/>
    <property type="project" value="InterPro"/>
</dbReference>
<accession>A0A226NHD4</accession>
<dbReference type="AlphaFoldDB" id="A0A226NHD4"/>
<keyword evidence="11" id="KW-1185">Reference proteome</keyword>
<sequence>MNNILRIIADLQVSCNYEHLTTLPHVQKYLKSVRYIEELQKFVEDDNYKLSLRIEPGSSSPRLVSSKEDLTGPAEASAIMKFSRRPTCPDTSVTASLSTPPIPRHRKSHSLGNNMMCQFSVVESKSATFPTGRPRHLLDDSVLESQSPTRSHKLNLHFTNGISIDSSESSEFSEELSSGLESPTGTCSCMLGSSLGVITMEGPLRRKTLLKEGKKPTLSSWTRYWIMLSGSTLLYFGAKSLRGNERKHYKSTPSKKISIVGWMVALPDDPEHPDIFQLNNPDKGNVYKFQTGSRFHAILWHKHLDDACKSNKPQASEGRETSINGNSISNAIETLLQLQFVPIKLQRLIHLPKIVQESSRCRGEIANGTITPLKDNRTFIISPYFDDREGKVTRVIAIVHHEDVKELYCWFCCQPHGKIYVSKAEIDVHSDRFGFPYGAADIVCLEPENCDPTHVSIHPSPHGDIDQLSRFEIKNRKAEPFSADFTVCISAMFGNYNNVLQFIQSMEMYKILGVQKVVIYKNNCSQMMEKVLKFYLEEGTVEVIPWPINSYLNVSSKWHFSMDAKDIGYYGQITALNDCIYRNMHRSRFVVLNDADEIILPLKHSDWKTMMSSLQEQNPGTAVFLFENHIFPKTISTPMFNISSWNTVPGINILQHIHREPDRKKVFNPRKMIVDPRKMQQRKLQGQRNLRPHLDTFKMLCGGKKAYFAAAVCIITLTSMVTLSYLRLQRLIHLPKIVQESSRCRGETANGTITPLKDNRTFIISPYFDDREGKVTRVIAIVHHEDVKELYCWFCCQPHGKIYVSKAEIDVHSDRFGFPYGAADIVCLEPENCDPTHVSIHPSPHGDIDQLSRFEIKNRKAEPFSADFTVCISAMFGNYNNVLQFIQSMEMYKILGVQKVVIYKNNCSQMMEKVLKFYLEEGTVEVIPWPINSYLNVSSKWRFMQDKTHIGYYGQITALNDCIYRNMHRSRFVVLNDADEIILPLKHSDWKTMMSSLQEQNPGTAVFLFENHIFPKTISTPMFNISSWNTVPGINILQHIHREPDRKKVINPRKMIVDPRKVIQTSVHSVLRAYGTSVNVPMDVALIYHCRVPLQHNLPKESLIRDTTLWKYNSSLIMNVNKVLYQTVLKALK</sequence>
<feature type="domain" description="PH" evidence="9">
    <location>
        <begin position="197"/>
        <end position="309"/>
    </location>
</feature>
<evidence type="ECO:0000256" key="7">
    <source>
        <dbReference type="ARBA" id="ARBA00023136"/>
    </source>
</evidence>
<gene>
    <name evidence="10" type="ORF">ASZ78_005629</name>
</gene>
<dbReference type="GO" id="GO:0005737">
    <property type="term" value="C:cytoplasm"/>
    <property type="evidence" value="ECO:0007669"/>
    <property type="project" value="TreeGrafter"/>
</dbReference>
<dbReference type="GO" id="GO:0016757">
    <property type="term" value="F:glycosyltransferase activity"/>
    <property type="evidence" value="ECO:0007669"/>
    <property type="project" value="UniProtKB-KW"/>
</dbReference>
<dbReference type="OrthoDB" id="2526284at2759"/>
<dbReference type="PROSITE" id="PS50003">
    <property type="entry name" value="PH_DOMAIN"/>
    <property type="match status" value="1"/>
</dbReference>
<evidence type="ECO:0000256" key="3">
    <source>
        <dbReference type="ARBA" id="ARBA00022676"/>
    </source>
</evidence>
<evidence type="ECO:0000256" key="2">
    <source>
        <dbReference type="ARBA" id="ARBA00007647"/>
    </source>
</evidence>
<dbReference type="Pfam" id="PF01697">
    <property type="entry name" value="Glyco_transf_92"/>
    <property type="match status" value="2"/>
</dbReference>
<dbReference type="Gene3D" id="2.30.29.30">
    <property type="entry name" value="Pleckstrin-homology domain (PH domain)/Phosphotyrosine-binding domain (PTB)"/>
    <property type="match status" value="1"/>
</dbReference>
<keyword evidence="5" id="KW-0812">Transmembrane</keyword>
<keyword evidence="6" id="KW-1133">Transmembrane helix</keyword>
<evidence type="ECO:0000256" key="1">
    <source>
        <dbReference type="ARBA" id="ARBA00004167"/>
    </source>
</evidence>
<dbReference type="Gene3D" id="1.10.840.10">
    <property type="entry name" value="Ras guanine-nucleotide exchange factors catalytic domain"/>
    <property type="match status" value="1"/>
</dbReference>
<dbReference type="InterPro" id="IPR011993">
    <property type="entry name" value="PH-like_dom_sf"/>
</dbReference>
<dbReference type="Pfam" id="PF00169">
    <property type="entry name" value="PH"/>
    <property type="match status" value="1"/>
</dbReference>
<dbReference type="STRING" id="9009.A0A226NHD4"/>
<dbReference type="EMBL" id="MCFN01000044">
    <property type="protein sequence ID" value="OXB67056.1"/>
    <property type="molecule type" value="Genomic_DNA"/>
</dbReference>
<keyword evidence="7" id="KW-0472">Membrane</keyword>
<dbReference type="SUPFAM" id="SSF50729">
    <property type="entry name" value="PH domain-like"/>
    <property type="match status" value="1"/>
</dbReference>
<dbReference type="SMART" id="SM00233">
    <property type="entry name" value="PH"/>
    <property type="match status" value="1"/>
</dbReference>
<keyword evidence="3" id="KW-0328">Glycosyltransferase</keyword>
<evidence type="ECO:0000256" key="8">
    <source>
        <dbReference type="SAM" id="MobiDB-lite"/>
    </source>
</evidence>
<dbReference type="PANTHER" id="PTHR21461">
    <property type="entry name" value="GLYCOSYLTRANSFERASE FAMILY 92 PROTEIN"/>
    <property type="match status" value="1"/>
</dbReference>
<proteinExistence type="inferred from homology"/>
<feature type="compositionally biased region" description="Polar residues" evidence="8">
    <location>
        <begin position="89"/>
        <end position="99"/>
    </location>
</feature>
<dbReference type="InterPro" id="IPR001849">
    <property type="entry name" value="PH_domain"/>
</dbReference>
<evidence type="ECO:0000313" key="10">
    <source>
        <dbReference type="EMBL" id="OXB67056.1"/>
    </source>
</evidence>
<reference evidence="10 11" key="1">
    <citation type="submission" date="2016-07" db="EMBL/GenBank/DDBJ databases">
        <title>Disparate Historic Effective Population Sizes Predicted by Modern Levels of Genome Diversity for the Scaled Quail (Callipepla squamata) and the Northern Bobwhite (Colinus virginianus): Inferences from First and Second Generation Draft Genome Assemblies for Sympatric New World Quail.</title>
        <authorList>
            <person name="Oldeschulte D.L."/>
            <person name="Halley Y.A."/>
            <person name="Bhattarai E.K."/>
            <person name="Brashear W.A."/>
            <person name="Hill J."/>
            <person name="Metz R.P."/>
            <person name="Johnson C.D."/>
            <person name="Rollins D."/>
            <person name="Peterson M.J."/>
            <person name="Bickhart D.M."/>
            <person name="Decker J.E."/>
            <person name="Seabury C.M."/>
        </authorList>
    </citation>
    <scope>NUCLEOTIDE SEQUENCE [LARGE SCALE GENOMIC DNA]</scope>
    <source>
        <strain evidence="10 11">Texas</strain>
        <tissue evidence="10">Leg muscle</tissue>
    </source>
</reference>